<name>A0A6A7BP13_9PEZI</name>
<organism evidence="2 4">
    <name type="scientific">Piedraia hortae CBS 480.64</name>
    <dbReference type="NCBI Taxonomy" id="1314780"/>
    <lineage>
        <taxon>Eukaryota</taxon>
        <taxon>Fungi</taxon>
        <taxon>Dikarya</taxon>
        <taxon>Ascomycota</taxon>
        <taxon>Pezizomycotina</taxon>
        <taxon>Dothideomycetes</taxon>
        <taxon>Dothideomycetidae</taxon>
        <taxon>Capnodiales</taxon>
        <taxon>Piedraiaceae</taxon>
        <taxon>Piedraia</taxon>
    </lineage>
</organism>
<keyword evidence="1" id="KW-1133">Transmembrane helix</keyword>
<dbReference type="EMBL" id="MU006028">
    <property type="protein sequence ID" value="KAF2857782.1"/>
    <property type="molecule type" value="Genomic_DNA"/>
</dbReference>
<gene>
    <name evidence="3" type="ORF">K470DRAFT_159232</name>
    <name evidence="2" type="ORF">K470DRAFT_273582</name>
</gene>
<sequence>MATQPTTSTFGASIEKSAMTSSVLTPAGSAEKLAPFETDMESGAATPLSINDENPFTNKVSVDIKECRMWPSRQTLVQQRQEEKRRRRADKGLLSCAPIKDRWSNLSKRQRLAIRIVMAVLVVGILIAVGVGISAAVNGTYWKNGKQQEVVSSD</sequence>
<evidence type="ECO:0000313" key="3">
    <source>
        <dbReference type="EMBL" id="KAF2857782.1"/>
    </source>
</evidence>
<evidence type="ECO:0000256" key="1">
    <source>
        <dbReference type="SAM" id="Phobius"/>
    </source>
</evidence>
<keyword evidence="4" id="KW-1185">Reference proteome</keyword>
<protein>
    <submittedName>
        <fullName evidence="2">Uncharacterized protein</fullName>
    </submittedName>
</protein>
<proteinExistence type="predicted"/>
<feature type="transmembrane region" description="Helical" evidence="1">
    <location>
        <begin position="112"/>
        <end position="137"/>
    </location>
</feature>
<keyword evidence="1" id="KW-0472">Membrane</keyword>
<keyword evidence="1" id="KW-0812">Transmembrane</keyword>
<dbReference type="AlphaFoldDB" id="A0A6A7BP13"/>
<evidence type="ECO:0000313" key="2">
    <source>
        <dbReference type="EMBL" id="KAF2857084.1"/>
    </source>
</evidence>
<dbReference type="OrthoDB" id="5387214at2759"/>
<dbReference type="Proteomes" id="UP000799421">
    <property type="component" value="Unassembled WGS sequence"/>
</dbReference>
<reference evidence="2" key="1">
    <citation type="journal article" date="2020" name="Stud. Mycol.">
        <title>101 Dothideomycetes genomes: a test case for predicting lifestyles and emergence of pathogens.</title>
        <authorList>
            <person name="Haridas S."/>
            <person name="Albert R."/>
            <person name="Binder M."/>
            <person name="Bloem J."/>
            <person name="Labutti K."/>
            <person name="Salamov A."/>
            <person name="Andreopoulos B."/>
            <person name="Baker S."/>
            <person name="Barry K."/>
            <person name="Bills G."/>
            <person name="Bluhm B."/>
            <person name="Cannon C."/>
            <person name="Castanera R."/>
            <person name="Culley D."/>
            <person name="Daum C."/>
            <person name="Ezra D."/>
            <person name="Gonzalez J."/>
            <person name="Henrissat B."/>
            <person name="Kuo A."/>
            <person name="Liang C."/>
            <person name="Lipzen A."/>
            <person name="Lutzoni F."/>
            <person name="Magnuson J."/>
            <person name="Mondo S."/>
            <person name="Nolan M."/>
            <person name="Ohm R."/>
            <person name="Pangilinan J."/>
            <person name="Park H.-J."/>
            <person name="Ramirez L."/>
            <person name="Alfaro M."/>
            <person name="Sun H."/>
            <person name="Tritt A."/>
            <person name="Yoshinaga Y."/>
            <person name="Zwiers L.-H."/>
            <person name="Turgeon B."/>
            <person name="Goodwin S."/>
            <person name="Spatafora J."/>
            <person name="Crous P."/>
            <person name="Grigoriev I."/>
        </authorList>
    </citation>
    <scope>NUCLEOTIDE SEQUENCE</scope>
    <source>
        <strain evidence="2">CBS 480.64</strain>
    </source>
</reference>
<evidence type="ECO:0000313" key="4">
    <source>
        <dbReference type="Proteomes" id="UP000799421"/>
    </source>
</evidence>
<accession>A0A6A7BP13</accession>
<dbReference type="EMBL" id="MU006070">
    <property type="protein sequence ID" value="KAF2857084.1"/>
    <property type="molecule type" value="Genomic_DNA"/>
</dbReference>